<dbReference type="InterPro" id="IPR002729">
    <property type="entry name" value="CRISPR-assoc_Cas1"/>
</dbReference>
<sequence length="320" mass="34886">MRPIPGAKPPEPKDLVRVRDRLTFLYVERCTINRDSNAITVADGHGIAHVPAAALSVLLLGPGVRITHSAVSVLSESGSTIVWVGENGVRYYAHGSPPSRSSRLLEAQARAVSDPSMRLTVARNMYLMRFAGEDVSKLSLQQLRGREGARVRRLYREHSQRTGVPWDRREYDPENYEDGTVVNQALSAANSAIYGIVHAVIVALGCSPGLGFVHNGTYRSFVYDIADLYKADLTIPIAFDVAASPTDEAVGSAARKAVRDAVREFRLLERCVADIKGLLLVSGALSVEDDDDLIVADLRLWDDREGAVAAGVLYEESGSW</sequence>
<feature type="binding site" evidence="8">
    <location>
        <position position="214"/>
    </location>
    <ligand>
        <name>Mn(2+)</name>
        <dbReference type="ChEBI" id="CHEBI:29035"/>
    </ligand>
</feature>
<dbReference type="GO" id="GO:0051607">
    <property type="term" value="P:defense response to virus"/>
    <property type="evidence" value="ECO:0007669"/>
    <property type="project" value="UniProtKB-UniRule"/>
</dbReference>
<evidence type="ECO:0000256" key="3">
    <source>
        <dbReference type="ARBA" id="ARBA00022759"/>
    </source>
</evidence>
<dbReference type="EMBL" id="CP046315">
    <property type="protein sequence ID" value="QGS10334.1"/>
    <property type="molecule type" value="Genomic_DNA"/>
</dbReference>
<dbReference type="Pfam" id="PF01867">
    <property type="entry name" value="Cas_Cas1"/>
    <property type="match status" value="2"/>
</dbReference>
<dbReference type="InterPro" id="IPR033641">
    <property type="entry name" value="Cas1_I-E"/>
</dbReference>
<dbReference type="RefSeq" id="WP_004565436.1">
    <property type="nucleotide sequence ID" value="NZ_CP046315.1"/>
</dbReference>
<dbReference type="Proteomes" id="UP000424490">
    <property type="component" value="Chromosome"/>
</dbReference>
<evidence type="ECO:0000256" key="5">
    <source>
        <dbReference type="ARBA" id="ARBA00022842"/>
    </source>
</evidence>
<evidence type="ECO:0000313" key="9">
    <source>
        <dbReference type="EMBL" id="QGS10334.1"/>
    </source>
</evidence>
<keyword evidence="7 8" id="KW-0238">DNA-binding</keyword>
<keyword evidence="5 8" id="KW-0460">Magnesium</keyword>
<keyword evidence="1 8" id="KW-0540">Nuclease</keyword>
<dbReference type="InterPro" id="IPR042211">
    <property type="entry name" value="CRISPR-assoc_Cas1_N"/>
</dbReference>
<accession>A0A857A6H8</accession>
<reference evidence="9 10" key="1">
    <citation type="submission" date="2019-11" db="EMBL/GenBank/DDBJ databases">
        <title>FDA dAtabase for Regulatory Grade micrObial Sequences (FDA-ARGOS): Supporting development and validation of Infectious Disease Dx tests.</title>
        <authorList>
            <person name="Stonesifer R."/>
            <person name="Tallon L."/>
            <person name="Sadzewicz L."/>
            <person name="Vavikolanu K."/>
            <person name="Mehta A."/>
            <person name="Aluvathingal J."/>
            <person name="Nadendla S."/>
            <person name="Myers T."/>
            <person name="Yan Y."/>
            <person name="Sichtig H."/>
        </authorList>
    </citation>
    <scope>NUCLEOTIDE SEQUENCE [LARGE SCALE GENOMIC DNA]</scope>
    <source>
        <strain evidence="9 10">FDAARGOS_732</strain>
    </source>
</reference>
<dbReference type="Gene3D" id="3.100.10.20">
    <property type="entry name" value="CRISPR-associated endonuclease Cas1, N-terminal domain"/>
    <property type="match status" value="1"/>
</dbReference>
<dbReference type="GO" id="GO:0004520">
    <property type="term" value="F:DNA endonuclease activity"/>
    <property type="evidence" value="ECO:0007669"/>
    <property type="project" value="InterPro"/>
</dbReference>
<comment type="subunit">
    <text evidence="8">Homodimer, forms a heterotetramer with a Cas2 homodimer.</text>
</comment>
<dbReference type="HAMAP" id="MF_01470">
    <property type="entry name" value="Cas1"/>
    <property type="match status" value="1"/>
</dbReference>
<dbReference type="PANTHER" id="PTHR34353">
    <property type="entry name" value="CRISPR-ASSOCIATED ENDONUCLEASE CAS1 1"/>
    <property type="match status" value="1"/>
</dbReference>
<evidence type="ECO:0000256" key="8">
    <source>
        <dbReference type="HAMAP-Rule" id="MF_01470"/>
    </source>
</evidence>
<feature type="binding site" evidence="8">
    <location>
        <position position="227"/>
    </location>
    <ligand>
        <name>Mn(2+)</name>
        <dbReference type="ChEBI" id="CHEBI:29035"/>
    </ligand>
</feature>
<dbReference type="EC" id="3.1.-.-" evidence="8"/>
<proteinExistence type="inferred from homology"/>
<comment type="function">
    <text evidence="8">CRISPR (clustered regularly interspaced short palindromic repeat), is an adaptive immune system that provides protection against mobile genetic elements (viruses, transposable elements and conjugative plasmids). CRISPR clusters contain spacers, sequences complementary to antecedent mobile elements, and target invading nucleic acids. CRISPR clusters are transcribed and processed into CRISPR RNA (crRNA). Acts as a dsDNA endonuclease. Involved in the integration of spacer DNA into the CRISPR cassette.</text>
</comment>
<feature type="binding site" evidence="8">
    <location>
        <position position="147"/>
    </location>
    <ligand>
        <name>Mn(2+)</name>
        <dbReference type="ChEBI" id="CHEBI:29035"/>
    </ligand>
</feature>
<dbReference type="NCBIfam" id="TIGR03638">
    <property type="entry name" value="cas1_ECOLI"/>
    <property type="match status" value="1"/>
</dbReference>
<name>A0A857A6H8_9ACTO</name>
<dbReference type="PANTHER" id="PTHR34353:SF3">
    <property type="entry name" value="CRISPR-ASSOCIATED ENDONUCLEASE CAS1"/>
    <property type="match status" value="1"/>
</dbReference>
<gene>
    <name evidence="9" type="primary">cas1e</name>
    <name evidence="8" type="synonym">cas1</name>
    <name evidence="9" type="ORF">FOC40_02215</name>
</gene>
<organism evidence="9 10">
    <name type="scientific">Schaalia odontolytica</name>
    <dbReference type="NCBI Taxonomy" id="1660"/>
    <lineage>
        <taxon>Bacteria</taxon>
        <taxon>Bacillati</taxon>
        <taxon>Actinomycetota</taxon>
        <taxon>Actinomycetes</taxon>
        <taxon>Actinomycetales</taxon>
        <taxon>Actinomycetaceae</taxon>
        <taxon>Schaalia</taxon>
    </lineage>
</organism>
<dbReference type="InterPro" id="IPR019851">
    <property type="entry name" value="CRISPR-assoc_Cas1_ECOLI"/>
</dbReference>
<dbReference type="InterPro" id="IPR050646">
    <property type="entry name" value="Cas1"/>
</dbReference>
<evidence type="ECO:0000256" key="2">
    <source>
        <dbReference type="ARBA" id="ARBA00022723"/>
    </source>
</evidence>
<dbReference type="GO" id="GO:0016787">
    <property type="term" value="F:hydrolase activity"/>
    <property type="evidence" value="ECO:0007669"/>
    <property type="project" value="UniProtKB-KW"/>
</dbReference>
<dbReference type="AlphaFoldDB" id="A0A857A6H8"/>
<keyword evidence="2 8" id="KW-0479">Metal-binding</keyword>
<keyword evidence="4 8" id="KW-0378">Hydrolase</keyword>
<dbReference type="GO" id="GO:0003677">
    <property type="term" value="F:DNA binding"/>
    <property type="evidence" value="ECO:0007669"/>
    <property type="project" value="UniProtKB-KW"/>
</dbReference>
<evidence type="ECO:0000256" key="6">
    <source>
        <dbReference type="ARBA" id="ARBA00023118"/>
    </source>
</evidence>
<dbReference type="GO" id="GO:0043571">
    <property type="term" value="P:maintenance of CRISPR repeat elements"/>
    <property type="evidence" value="ECO:0007669"/>
    <property type="project" value="UniProtKB-UniRule"/>
</dbReference>
<evidence type="ECO:0000256" key="4">
    <source>
        <dbReference type="ARBA" id="ARBA00022801"/>
    </source>
</evidence>
<comment type="cofactor">
    <cofactor evidence="8">
        <name>Mg(2+)</name>
        <dbReference type="ChEBI" id="CHEBI:18420"/>
    </cofactor>
    <cofactor evidence="8">
        <name>Mn(2+)</name>
        <dbReference type="ChEBI" id="CHEBI:29035"/>
    </cofactor>
</comment>
<dbReference type="Gene3D" id="1.20.120.920">
    <property type="entry name" value="CRISPR-associated endonuclease Cas1, C-terminal domain"/>
    <property type="match status" value="1"/>
</dbReference>
<evidence type="ECO:0000256" key="7">
    <source>
        <dbReference type="ARBA" id="ARBA00023125"/>
    </source>
</evidence>
<dbReference type="CDD" id="cd09719">
    <property type="entry name" value="Cas1_I-E"/>
    <property type="match status" value="1"/>
</dbReference>
<evidence type="ECO:0000313" key="10">
    <source>
        <dbReference type="Proteomes" id="UP000424490"/>
    </source>
</evidence>
<keyword evidence="3 8" id="KW-0255">Endonuclease</keyword>
<evidence type="ECO:0000256" key="1">
    <source>
        <dbReference type="ARBA" id="ARBA00022722"/>
    </source>
</evidence>
<comment type="similarity">
    <text evidence="8">Belongs to the CRISPR-associated endonuclease Cas1 family.</text>
</comment>
<dbReference type="GO" id="GO:0046872">
    <property type="term" value="F:metal ion binding"/>
    <property type="evidence" value="ECO:0007669"/>
    <property type="project" value="UniProtKB-UniRule"/>
</dbReference>
<keyword evidence="6 8" id="KW-0051">Antiviral defense</keyword>
<keyword evidence="8" id="KW-0464">Manganese</keyword>
<dbReference type="InterPro" id="IPR042206">
    <property type="entry name" value="CRISPR-assoc_Cas1_C"/>
</dbReference>
<protein>
    <recommendedName>
        <fullName evidence="8">CRISPR-associated endonuclease Cas1</fullName>
        <ecNumber evidence="8">3.1.-.-</ecNumber>
    </recommendedName>
</protein>